<gene>
    <name evidence="11" type="ORF">F8M41_015984</name>
</gene>
<proteinExistence type="inferred from homology"/>
<keyword evidence="3" id="KW-0813">Transport</keyword>
<evidence type="ECO:0000256" key="8">
    <source>
        <dbReference type="ARBA" id="ARBA00023136"/>
    </source>
</evidence>
<feature type="transmembrane region" description="Helical" evidence="10">
    <location>
        <begin position="236"/>
        <end position="254"/>
    </location>
</feature>
<dbReference type="Proteomes" id="UP000439903">
    <property type="component" value="Unassembled WGS sequence"/>
</dbReference>
<comment type="subcellular location">
    <subcellularLocation>
        <location evidence="1">Membrane</location>
        <topology evidence="1">Multi-pass membrane protein</topology>
    </subcellularLocation>
</comment>
<dbReference type="PANTHER" id="PTHR22601">
    <property type="entry name" value="ISP4 LIKE PROTEIN"/>
    <property type="match status" value="1"/>
</dbReference>
<feature type="region of interest" description="Disordered" evidence="9">
    <location>
        <begin position="1"/>
        <end position="34"/>
    </location>
</feature>
<feature type="transmembrane region" description="Helical" evidence="10">
    <location>
        <begin position="461"/>
        <end position="486"/>
    </location>
</feature>
<evidence type="ECO:0000256" key="6">
    <source>
        <dbReference type="ARBA" id="ARBA00022927"/>
    </source>
</evidence>
<evidence type="ECO:0000256" key="10">
    <source>
        <dbReference type="SAM" id="Phobius"/>
    </source>
</evidence>
<evidence type="ECO:0000256" key="5">
    <source>
        <dbReference type="ARBA" id="ARBA00022856"/>
    </source>
</evidence>
<comment type="similarity">
    <text evidence="2">Belongs to the oligopeptide OPT transporter family.</text>
</comment>
<dbReference type="EMBL" id="WTPW01000035">
    <property type="protein sequence ID" value="KAF0556223.1"/>
    <property type="molecule type" value="Genomic_DNA"/>
</dbReference>
<reference evidence="11 12" key="1">
    <citation type="journal article" date="2019" name="Environ. Microbiol.">
        <title>At the nexus of three kingdoms: the genome of the mycorrhizal fungus Gigaspora margarita provides insights into plant, endobacterial and fungal interactions.</title>
        <authorList>
            <person name="Venice F."/>
            <person name="Ghignone S."/>
            <person name="Salvioli di Fossalunga A."/>
            <person name="Amselem J."/>
            <person name="Novero M."/>
            <person name="Xianan X."/>
            <person name="Sedzielewska Toro K."/>
            <person name="Morin E."/>
            <person name="Lipzen A."/>
            <person name="Grigoriev I.V."/>
            <person name="Henrissat B."/>
            <person name="Martin F.M."/>
            <person name="Bonfante P."/>
        </authorList>
    </citation>
    <scope>NUCLEOTIDE SEQUENCE [LARGE SCALE GENOMIC DNA]</scope>
    <source>
        <strain evidence="11 12">BEG34</strain>
    </source>
</reference>
<evidence type="ECO:0000313" key="11">
    <source>
        <dbReference type="EMBL" id="KAF0556223.1"/>
    </source>
</evidence>
<feature type="transmembrane region" description="Helical" evidence="10">
    <location>
        <begin position="619"/>
        <end position="637"/>
    </location>
</feature>
<keyword evidence="7 10" id="KW-1133">Transmembrane helix</keyword>
<keyword evidence="4 10" id="KW-0812">Transmembrane</keyword>
<evidence type="ECO:0000256" key="7">
    <source>
        <dbReference type="ARBA" id="ARBA00022989"/>
    </source>
</evidence>
<dbReference type="GO" id="GO:0016020">
    <property type="term" value="C:membrane"/>
    <property type="evidence" value="ECO:0007669"/>
    <property type="project" value="UniProtKB-SubCell"/>
</dbReference>
<feature type="transmembrane region" description="Helical" evidence="10">
    <location>
        <begin position="71"/>
        <end position="92"/>
    </location>
</feature>
<dbReference type="OrthoDB" id="9986677at2759"/>
<keyword evidence="6" id="KW-0653">Protein transport</keyword>
<feature type="transmembrane region" description="Helical" evidence="10">
    <location>
        <begin position="177"/>
        <end position="198"/>
    </location>
</feature>
<evidence type="ECO:0000256" key="9">
    <source>
        <dbReference type="SAM" id="MobiDB-lite"/>
    </source>
</evidence>
<feature type="transmembrane region" description="Helical" evidence="10">
    <location>
        <begin position="696"/>
        <end position="720"/>
    </location>
</feature>
<dbReference type="NCBIfam" id="TIGR00728">
    <property type="entry name" value="OPT_sfam"/>
    <property type="match status" value="1"/>
</dbReference>
<name>A0A8H4EUH2_GIGMA</name>
<dbReference type="GO" id="GO:0035673">
    <property type="term" value="F:oligopeptide transmembrane transporter activity"/>
    <property type="evidence" value="ECO:0007669"/>
    <property type="project" value="InterPro"/>
</dbReference>
<keyword evidence="5" id="KW-0571">Peptide transport</keyword>
<dbReference type="AlphaFoldDB" id="A0A8H4EUH2"/>
<keyword evidence="8 10" id="KW-0472">Membrane</keyword>
<organism evidence="11 12">
    <name type="scientific">Gigaspora margarita</name>
    <dbReference type="NCBI Taxonomy" id="4874"/>
    <lineage>
        <taxon>Eukaryota</taxon>
        <taxon>Fungi</taxon>
        <taxon>Fungi incertae sedis</taxon>
        <taxon>Mucoromycota</taxon>
        <taxon>Glomeromycotina</taxon>
        <taxon>Glomeromycetes</taxon>
        <taxon>Diversisporales</taxon>
        <taxon>Gigasporaceae</taxon>
        <taxon>Gigaspora</taxon>
    </lineage>
</organism>
<dbReference type="NCBIfam" id="TIGR00727">
    <property type="entry name" value="ISP4_OPT"/>
    <property type="match status" value="1"/>
</dbReference>
<feature type="transmembrane region" description="Helical" evidence="10">
    <location>
        <begin position="310"/>
        <end position="329"/>
    </location>
</feature>
<feature type="transmembrane region" description="Helical" evidence="10">
    <location>
        <begin position="551"/>
        <end position="569"/>
    </location>
</feature>
<comment type="caution">
    <text evidence="11">The sequence shown here is derived from an EMBL/GenBank/DDBJ whole genome shotgun (WGS) entry which is preliminary data.</text>
</comment>
<sequence length="745" mass="85326">MVETKTDDNDKNFVHNDANEKTNDGEKDLNNERIYDEEKSTKVEPEVNSVVDLVAAAVSTNDDPNLPCLTFRFWVLSTFFTVLGAAISVFYYFRANILTYSIFFVILASYIAGKWLEKILPTKKFHIRNWEFSLNPGPFNYKEHACIAAAANAGGGVAYAVDIIAIQELFYNTKVSFIVGFLLLLSTQMIGYGLAGFLRKYLVRPNNMIWPQALVFSTLYNTLHGNTTDTKDKIRFFYFAFIGIFVWQFVPQYIFPWLSSAAILCLMAPNNNVVKLLGSAYRGSGILTFSFDWNVIGSINPLYTPWWSQVNFFFGMILSVWIIAPLMYYNNVLDALKFPFMSLHSFDKDGNTYNQTRVIKSGELDITAYENYSPVFMSAIFAMCYFYYFAQLPATIVHVALFHGKEIWNQFKKTREEENKEDIHCKMMSIYPEVPYYWYGAIFFIMLIIAMILGETTGAHLPWWGILLSVVIAVITVLPIGIINAISNWQIGVNVITEFVCGFILPGRPIANVYFKTYGYTSLSQCLLFVQDLKLGHYMKVPPRSMFTSQLWGTLIGCIVNFWTMQVIIDAKRPYFDGTETDPSGQWDGYQSEIFNTASIVWGLIGPARTFGTESVYNILLWGFLIGFFLPLPFYLLHRKFPKAKFNLVNTPLILFGLSYFPGPHTNLLMTGFLVSFLSQFYAFRYKHSWWEKYNYVMSAAFDAGSQIMAIVLFICFTGITQVQFPTWWGNDPTTQSEHCFNLSE</sequence>
<dbReference type="InterPro" id="IPR004813">
    <property type="entry name" value="OPT"/>
</dbReference>
<evidence type="ECO:0000313" key="12">
    <source>
        <dbReference type="Proteomes" id="UP000439903"/>
    </source>
</evidence>
<dbReference type="GO" id="GO:0015031">
    <property type="term" value="P:protein transport"/>
    <property type="evidence" value="ECO:0007669"/>
    <property type="project" value="UniProtKB-KW"/>
</dbReference>
<protein>
    <submittedName>
        <fullName evidence="11">OPT family small oligopeptide transporter</fullName>
    </submittedName>
</protein>
<feature type="transmembrane region" description="Helical" evidence="10">
    <location>
        <begin position="436"/>
        <end position="454"/>
    </location>
</feature>
<keyword evidence="12" id="KW-1185">Reference proteome</keyword>
<dbReference type="InterPro" id="IPR004648">
    <property type="entry name" value="Oligpept_transpt"/>
</dbReference>
<accession>A0A8H4EUH2</accession>
<evidence type="ECO:0000256" key="4">
    <source>
        <dbReference type="ARBA" id="ARBA00022692"/>
    </source>
</evidence>
<feature type="transmembrane region" description="Helical" evidence="10">
    <location>
        <begin position="667"/>
        <end position="684"/>
    </location>
</feature>
<evidence type="ECO:0000256" key="1">
    <source>
        <dbReference type="ARBA" id="ARBA00004141"/>
    </source>
</evidence>
<feature type="transmembrane region" description="Helical" evidence="10">
    <location>
        <begin position="372"/>
        <end position="390"/>
    </location>
</feature>
<evidence type="ECO:0000256" key="3">
    <source>
        <dbReference type="ARBA" id="ARBA00022448"/>
    </source>
</evidence>
<dbReference type="Pfam" id="PF03169">
    <property type="entry name" value="OPT"/>
    <property type="match status" value="1"/>
</dbReference>
<evidence type="ECO:0000256" key="2">
    <source>
        <dbReference type="ARBA" id="ARBA00008807"/>
    </source>
</evidence>
<feature type="transmembrane region" description="Helical" evidence="10">
    <location>
        <begin position="97"/>
        <end position="116"/>
    </location>
</feature>